<dbReference type="PROSITE" id="PS01228">
    <property type="entry name" value="COF_1"/>
    <property type="match status" value="1"/>
</dbReference>
<proteinExistence type="predicted"/>
<dbReference type="PANTHER" id="PTHR10000:SF58">
    <property type="entry name" value="PYRIDOXAL PHOSPHATE PHOSPHATASE YBHA"/>
    <property type="match status" value="1"/>
</dbReference>
<dbReference type="GO" id="GO:0000287">
    <property type="term" value="F:magnesium ion binding"/>
    <property type="evidence" value="ECO:0007669"/>
    <property type="project" value="UniProtKB-ARBA"/>
</dbReference>
<dbReference type="NCBIfam" id="TIGR00099">
    <property type="entry name" value="Cof-subfamily"/>
    <property type="match status" value="1"/>
</dbReference>
<evidence type="ECO:0000313" key="1">
    <source>
        <dbReference type="EMBL" id="AYV23745.1"/>
    </source>
</evidence>
<evidence type="ECO:0000313" key="2">
    <source>
        <dbReference type="Proteomes" id="UP000279760"/>
    </source>
</evidence>
<dbReference type="SFLD" id="SFLDG01140">
    <property type="entry name" value="C2.B:_Phosphomannomutase_and_P"/>
    <property type="match status" value="1"/>
</dbReference>
<reference evidence="1 2" key="1">
    <citation type="submission" date="2018-11" db="EMBL/GenBank/DDBJ databases">
        <title>Complete Genome Sequence of Vbrio mediterranei 117-T6: a Potential Pathogen Bacteria Isolated from the Conchocelis of Pyropia.</title>
        <authorList>
            <person name="Liu Q."/>
        </authorList>
    </citation>
    <scope>NUCLEOTIDE SEQUENCE [LARGE SCALE GENOMIC DNA]</scope>
    <source>
        <strain evidence="1 2">117-T6</strain>
    </source>
</reference>
<dbReference type="GO" id="GO:0005829">
    <property type="term" value="C:cytosol"/>
    <property type="evidence" value="ECO:0007669"/>
    <property type="project" value="TreeGrafter"/>
</dbReference>
<dbReference type="EMBL" id="CP033578">
    <property type="protein sequence ID" value="AYV23745.1"/>
    <property type="molecule type" value="Genomic_DNA"/>
</dbReference>
<keyword evidence="1" id="KW-0378">Hydrolase</keyword>
<dbReference type="SUPFAM" id="SSF56784">
    <property type="entry name" value="HAD-like"/>
    <property type="match status" value="1"/>
</dbReference>
<dbReference type="Proteomes" id="UP000279760">
    <property type="component" value="Chromosome 2"/>
</dbReference>
<dbReference type="CDD" id="cd07516">
    <property type="entry name" value="HAD_Pase"/>
    <property type="match status" value="1"/>
</dbReference>
<dbReference type="GO" id="GO:0016791">
    <property type="term" value="F:phosphatase activity"/>
    <property type="evidence" value="ECO:0007669"/>
    <property type="project" value="TreeGrafter"/>
</dbReference>
<dbReference type="InterPro" id="IPR000150">
    <property type="entry name" value="Cof"/>
</dbReference>
<sequence length="286" mass="31980">MPQQRLVCNLIKLRYNMKYKLIAIDLDGTLLNSQGEIDTQTQQIIRSIASTTNIILTTGRHHTTVAYYHQLLQLNTPAICCNGSYVYQFENQQITFAEPIDKQRAAHFVSQSESLDLIAYADDKILLCYQHPANYISKLESWGATLEPNIQPKIERVTDFASALSDCKHVWTFVTEGSPNDIDAFISDPLIYENFSYEQSWFNRIGFNKKGNSKGAMLSRLATSLGIKLEDVVAIGDNDNDVSMLQCAGLGIAVNNATEKLKNCADIVTKASNDQNAIVEAIKIIY</sequence>
<name>A0A3G4VHA2_9VIBR</name>
<dbReference type="Gene3D" id="3.30.1240.10">
    <property type="match status" value="1"/>
</dbReference>
<dbReference type="InterPro" id="IPR023214">
    <property type="entry name" value="HAD_sf"/>
</dbReference>
<dbReference type="NCBIfam" id="TIGR01484">
    <property type="entry name" value="HAD-SF-IIB"/>
    <property type="match status" value="1"/>
</dbReference>
<dbReference type="AlphaFoldDB" id="A0A3G4VHA2"/>
<dbReference type="InterPro" id="IPR036412">
    <property type="entry name" value="HAD-like_sf"/>
</dbReference>
<dbReference type="PANTHER" id="PTHR10000">
    <property type="entry name" value="PHOSPHOSERINE PHOSPHATASE"/>
    <property type="match status" value="1"/>
</dbReference>
<protein>
    <submittedName>
        <fullName evidence="1">Cof-type HAD-IIB family hydrolase</fullName>
    </submittedName>
</protein>
<dbReference type="InterPro" id="IPR006379">
    <property type="entry name" value="HAD-SF_hydro_IIB"/>
</dbReference>
<organism evidence="1 2">
    <name type="scientific">Vibrio mediterranei</name>
    <dbReference type="NCBI Taxonomy" id="689"/>
    <lineage>
        <taxon>Bacteria</taxon>
        <taxon>Pseudomonadati</taxon>
        <taxon>Pseudomonadota</taxon>
        <taxon>Gammaproteobacteria</taxon>
        <taxon>Vibrionales</taxon>
        <taxon>Vibrionaceae</taxon>
        <taxon>Vibrio</taxon>
    </lineage>
</organism>
<dbReference type="Gene3D" id="3.40.50.1000">
    <property type="entry name" value="HAD superfamily/HAD-like"/>
    <property type="match status" value="1"/>
</dbReference>
<gene>
    <name evidence="1" type="ORF">ECB94_20925</name>
</gene>
<dbReference type="SFLD" id="SFLDS00003">
    <property type="entry name" value="Haloacid_Dehalogenase"/>
    <property type="match status" value="1"/>
</dbReference>
<accession>A0A3G4VHA2</accession>
<dbReference type="Pfam" id="PF08282">
    <property type="entry name" value="Hydrolase_3"/>
    <property type="match status" value="1"/>
</dbReference>